<evidence type="ECO:0000313" key="2">
    <source>
        <dbReference type="EMBL" id="KAF1915229.1"/>
    </source>
</evidence>
<name>A0A6A5QIJ9_AMPQU</name>
<dbReference type="EMBL" id="ML979136">
    <property type="protein sequence ID" value="KAF1915229.1"/>
    <property type="molecule type" value="Genomic_DNA"/>
</dbReference>
<accession>A0A6A5QIJ9</accession>
<reference evidence="2" key="1">
    <citation type="journal article" date="2020" name="Stud. Mycol.">
        <title>101 Dothideomycetes genomes: a test case for predicting lifestyles and emergence of pathogens.</title>
        <authorList>
            <person name="Haridas S."/>
            <person name="Albert R."/>
            <person name="Binder M."/>
            <person name="Bloem J."/>
            <person name="Labutti K."/>
            <person name="Salamov A."/>
            <person name="Andreopoulos B."/>
            <person name="Baker S."/>
            <person name="Barry K."/>
            <person name="Bills G."/>
            <person name="Bluhm B."/>
            <person name="Cannon C."/>
            <person name="Castanera R."/>
            <person name="Culley D."/>
            <person name="Daum C."/>
            <person name="Ezra D."/>
            <person name="Gonzalez J."/>
            <person name="Henrissat B."/>
            <person name="Kuo A."/>
            <person name="Liang C."/>
            <person name="Lipzen A."/>
            <person name="Lutzoni F."/>
            <person name="Magnuson J."/>
            <person name="Mondo S."/>
            <person name="Nolan M."/>
            <person name="Ohm R."/>
            <person name="Pangilinan J."/>
            <person name="Park H.-J."/>
            <person name="Ramirez L."/>
            <person name="Alfaro M."/>
            <person name="Sun H."/>
            <person name="Tritt A."/>
            <person name="Yoshinaga Y."/>
            <person name="Zwiers L.-H."/>
            <person name="Turgeon B."/>
            <person name="Goodwin S."/>
            <person name="Spatafora J."/>
            <person name="Crous P."/>
            <person name="Grigoriev I."/>
        </authorList>
    </citation>
    <scope>NUCLEOTIDE SEQUENCE</scope>
    <source>
        <strain evidence="2">HMLAC05119</strain>
    </source>
</reference>
<protein>
    <submittedName>
        <fullName evidence="2">Uncharacterized protein</fullName>
    </submittedName>
</protein>
<dbReference type="PANTHER" id="PTHR39599">
    <property type="entry name" value="GPI-ANCHORED PROTEIN (EUROFUNG)-RELATED-RELATED"/>
    <property type="match status" value="1"/>
</dbReference>
<feature type="chain" id="PRO_5025648888" evidence="1">
    <location>
        <begin position="17"/>
        <end position="256"/>
    </location>
</feature>
<feature type="signal peptide" evidence="1">
    <location>
        <begin position="1"/>
        <end position="16"/>
    </location>
</feature>
<sequence>MRPILTPLVLAPLALSSPNAILAPFETGLAQQFPATSDNNSTLIADSSGLFARQNPNACATNYLACAALNAPGLCCPRTAICTADANLNPACCPQGAQCTGTLLAPAPASPTRSAPPSVSAQTTPAAPRSTVQNPFYPFPYIPTTYPDAIACSAAYSSCARDAATCTTALANGAQGVAVSAPNGAGVTITAVPSVGLQSAQSICASLSALACSGLQVEACRSFGGGGGNAAPTRACGGGYWMGVGVVVGVAGGLLR</sequence>
<gene>
    <name evidence="2" type="ORF">BDU57DRAFT_476776</name>
</gene>
<organism evidence="2 3">
    <name type="scientific">Ampelomyces quisqualis</name>
    <name type="common">Powdery mildew agent</name>
    <dbReference type="NCBI Taxonomy" id="50730"/>
    <lineage>
        <taxon>Eukaryota</taxon>
        <taxon>Fungi</taxon>
        <taxon>Dikarya</taxon>
        <taxon>Ascomycota</taxon>
        <taxon>Pezizomycotina</taxon>
        <taxon>Dothideomycetes</taxon>
        <taxon>Pleosporomycetidae</taxon>
        <taxon>Pleosporales</taxon>
        <taxon>Pleosporineae</taxon>
        <taxon>Phaeosphaeriaceae</taxon>
        <taxon>Ampelomyces</taxon>
    </lineage>
</organism>
<dbReference type="PANTHER" id="PTHR39599:SF1">
    <property type="entry name" value="GPI-ANCHORED PROTEIN (EUROFUNG)"/>
    <property type="match status" value="1"/>
</dbReference>
<dbReference type="Proteomes" id="UP000800096">
    <property type="component" value="Unassembled WGS sequence"/>
</dbReference>
<keyword evidence="1" id="KW-0732">Signal</keyword>
<evidence type="ECO:0000256" key="1">
    <source>
        <dbReference type="SAM" id="SignalP"/>
    </source>
</evidence>
<keyword evidence="3" id="KW-1185">Reference proteome</keyword>
<proteinExistence type="predicted"/>
<evidence type="ECO:0000313" key="3">
    <source>
        <dbReference type="Proteomes" id="UP000800096"/>
    </source>
</evidence>
<dbReference type="OrthoDB" id="5410926at2759"/>
<dbReference type="AlphaFoldDB" id="A0A6A5QIJ9"/>